<dbReference type="Pfam" id="PF17919">
    <property type="entry name" value="RT_RNaseH_2"/>
    <property type="match status" value="1"/>
</dbReference>
<dbReference type="EMBL" id="SMMG02000002">
    <property type="protein sequence ID" value="KAA3483229.1"/>
    <property type="molecule type" value="Genomic_DNA"/>
</dbReference>
<evidence type="ECO:0000313" key="3">
    <source>
        <dbReference type="Proteomes" id="UP000325315"/>
    </source>
</evidence>
<evidence type="ECO:0000259" key="1">
    <source>
        <dbReference type="Pfam" id="PF17919"/>
    </source>
</evidence>
<feature type="domain" description="Reverse transcriptase/retrotransposon-derived protein RNase H-like" evidence="1">
    <location>
        <begin position="2"/>
        <end position="66"/>
    </location>
</feature>
<evidence type="ECO:0000313" key="2">
    <source>
        <dbReference type="EMBL" id="KAA3483229.1"/>
    </source>
</evidence>
<dbReference type="InterPro" id="IPR043502">
    <property type="entry name" value="DNA/RNA_pol_sf"/>
</dbReference>
<keyword evidence="2" id="KW-0695">RNA-directed DNA polymerase</keyword>
<gene>
    <name evidence="2" type="ORF">EPI10_005420</name>
</gene>
<keyword evidence="2" id="KW-0808">Transferase</keyword>
<accession>A0A5B6WMZ7</accession>
<dbReference type="SUPFAM" id="SSF56672">
    <property type="entry name" value="DNA/RNA polymerases"/>
    <property type="match status" value="1"/>
</dbReference>
<proteinExistence type="predicted"/>
<keyword evidence="3" id="KW-1185">Reference proteome</keyword>
<dbReference type="GO" id="GO:0003964">
    <property type="term" value="F:RNA-directed DNA polymerase activity"/>
    <property type="evidence" value="ECO:0007669"/>
    <property type="project" value="UniProtKB-KW"/>
</dbReference>
<dbReference type="InterPro" id="IPR041577">
    <property type="entry name" value="RT_RNaseH_2"/>
</dbReference>
<dbReference type="PANTHER" id="PTHR34072">
    <property type="entry name" value="ENZYMATIC POLYPROTEIN-RELATED"/>
    <property type="match status" value="1"/>
</dbReference>
<dbReference type="PANTHER" id="PTHR34072:SF41">
    <property type="entry name" value="REVERSE TRANSCRIPTASE_RETROTRANSPOSON-DERIVED PROTEIN RNASE H-LIKE DOMAIN-CONTAINING PROTEIN"/>
    <property type="match status" value="1"/>
</dbReference>
<sequence length="68" mass="7764">MTRKFVLALPNYTKSYYAYTNASDCPIGGVLMQNGHLIAFESRNLNDTKRQYTIQEKEMTTVVHGIYG</sequence>
<comment type="caution">
    <text evidence="2">The sequence shown here is derived from an EMBL/GenBank/DDBJ whole genome shotgun (WGS) entry which is preliminary data.</text>
</comment>
<name>A0A5B6WMZ7_9ROSI</name>
<dbReference type="OrthoDB" id="1714528at2759"/>
<reference evidence="3" key="1">
    <citation type="journal article" date="2019" name="Plant Biotechnol. J.">
        <title>Genome sequencing of the Australian wild diploid species Gossypium australe highlights disease resistance and delayed gland morphogenesis.</title>
        <authorList>
            <person name="Cai Y."/>
            <person name="Cai X."/>
            <person name="Wang Q."/>
            <person name="Wang P."/>
            <person name="Zhang Y."/>
            <person name="Cai C."/>
            <person name="Xu Y."/>
            <person name="Wang K."/>
            <person name="Zhou Z."/>
            <person name="Wang C."/>
            <person name="Geng S."/>
            <person name="Li B."/>
            <person name="Dong Q."/>
            <person name="Hou Y."/>
            <person name="Wang H."/>
            <person name="Ai P."/>
            <person name="Liu Z."/>
            <person name="Yi F."/>
            <person name="Sun M."/>
            <person name="An G."/>
            <person name="Cheng J."/>
            <person name="Zhang Y."/>
            <person name="Shi Q."/>
            <person name="Xie Y."/>
            <person name="Shi X."/>
            <person name="Chang Y."/>
            <person name="Huang F."/>
            <person name="Chen Y."/>
            <person name="Hong S."/>
            <person name="Mi L."/>
            <person name="Sun Q."/>
            <person name="Zhang L."/>
            <person name="Zhou B."/>
            <person name="Peng R."/>
            <person name="Zhang X."/>
            <person name="Liu F."/>
        </authorList>
    </citation>
    <scope>NUCLEOTIDE SEQUENCE [LARGE SCALE GENOMIC DNA]</scope>
    <source>
        <strain evidence="3">cv. PA1801</strain>
    </source>
</reference>
<dbReference type="AlphaFoldDB" id="A0A5B6WMZ7"/>
<dbReference type="Proteomes" id="UP000325315">
    <property type="component" value="Unassembled WGS sequence"/>
</dbReference>
<organism evidence="2 3">
    <name type="scientific">Gossypium australe</name>
    <dbReference type="NCBI Taxonomy" id="47621"/>
    <lineage>
        <taxon>Eukaryota</taxon>
        <taxon>Viridiplantae</taxon>
        <taxon>Streptophyta</taxon>
        <taxon>Embryophyta</taxon>
        <taxon>Tracheophyta</taxon>
        <taxon>Spermatophyta</taxon>
        <taxon>Magnoliopsida</taxon>
        <taxon>eudicotyledons</taxon>
        <taxon>Gunneridae</taxon>
        <taxon>Pentapetalae</taxon>
        <taxon>rosids</taxon>
        <taxon>malvids</taxon>
        <taxon>Malvales</taxon>
        <taxon>Malvaceae</taxon>
        <taxon>Malvoideae</taxon>
        <taxon>Gossypium</taxon>
    </lineage>
</organism>
<protein>
    <submittedName>
        <fullName evidence="2">Reverse transcriptase</fullName>
    </submittedName>
</protein>
<keyword evidence="2" id="KW-0548">Nucleotidyltransferase</keyword>